<dbReference type="InterPro" id="IPR002314">
    <property type="entry name" value="aa-tRNA-synt_IIb"/>
</dbReference>
<dbReference type="Pfam" id="PF07973">
    <property type="entry name" value="tRNA_SAD"/>
    <property type="match status" value="1"/>
</dbReference>
<sequence>MASEAKGDPFAASVQERMPYYLKRIQLFEQYAANQRARIEEARQANQEITLTLPDGKQRKAIKNVTTPQEVAKDISPGLAKKVVVAEVDGQPWDLARPLEADCAIKLYSFDDPEGRDVEIITALPKEAVITVYRVGPMVDLCTGPHLPSTSYLKACAVTNMSRAFWRADVKREGLQRVYGITFPDNKQLKEYQHRLEEAKKRDHRNVGVQQELFFFHGLSPGSCFFQPNGARIYNQLVNFIKEKYWEYEYEEVISPNIYNFDLWETSGHAAHYRENMFQIEIEKQLFGLKPMNCPGHCVMFKSRTRSYRELPMRYADFGVLHRNEYSGALSGLTRVRRFQQDDAHIFCRQDQVQSEVQGFLKMLDEVYGTFGLDYSIALSTRPESYLLHAPTVQFQSPKCSTWLTGSCLPARHASLARRQQKPTIRVTHPFLHACILQTASNSTLNLQGTGKRALLCALPLVLFHQCFAILNLQGTGKRAPLYAFLFCFAISALPSVPLPSVLCHQCLCHQCSAIADGAFYGPKIDITVYDALRRKFQCATVQLDFQLPIRFDLEYVTEVRMPMPCLFDTSVQ</sequence>
<dbReference type="InterPro" id="IPR018163">
    <property type="entry name" value="Thr/Ala-tRNA-synth_IIc_edit"/>
</dbReference>
<dbReference type="PROSITE" id="PS51880">
    <property type="entry name" value="TGS"/>
    <property type="match status" value="1"/>
</dbReference>
<evidence type="ECO:0000256" key="7">
    <source>
        <dbReference type="ARBA" id="ARBA00022917"/>
    </source>
</evidence>
<evidence type="ECO:0000256" key="8">
    <source>
        <dbReference type="ARBA" id="ARBA00023146"/>
    </source>
</evidence>
<protein>
    <recommendedName>
        <fullName evidence="3">threonine--tRNA ligase</fullName>
        <ecNumber evidence="3">6.1.1.3</ecNumber>
    </recommendedName>
    <alternativeName>
        <fullName evidence="9">Threonyl-tRNA synthetase</fullName>
    </alternativeName>
</protein>
<dbReference type="Pfam" id="PF00587">
    <property type="entry name" value="tRNA-synt_2b"/>
    <property type="match status" value="1"/>
</dbReference>
<dbReference type="SUPFAM" id="SSF55186">
    <property type="entry name" value="ThrRS/AlaRS common domain"/>
    <property type="match status" value="1"/>
</dbReference>
<dbReference type="InterPro" id="IPR002320">
    <property type="entry name" value="Thr-tRNA-ligase_IIa"/>
</dbReference>
<dbReference type="CDD" id="cd01667">
    <property type="entry name" value="TGS_ThrRS"/>
    <property type="match status" value="1"/>
</dbReference>
<dbReference type="PRINTS" id="PR01047">
    <property type="entry name" value="TRNASYNTHTHR"/>
</dbReference>
<accession>A0ABQ7GE62</accession>
<dbReference type="Gene3D" id="3.10.20.30">
    <property type="match status" value="1"/>
</dbReference>
<evidence type="ECO:0000256" key="10">
    <source>
        <dbReference type="ARBA" id="ARBA00049515"/>
    </source>
</evidence>
<dbReference type="InterPro" id="IPR012676">
    <property type="entry name" value="TGS-like"/>
</dbReference>
<feature type="domain" description="Aminoacyl-transfer RNA synthetases class-II family profile" evidence="11">
    <location>
        <begin position="228"/>
        <end position="541"/>
    </location>
</feature>
<dbReference type="SUPFAM" id="SSF81271">
    <property type="entry name" value="TGS-like"/>
    <property type="match status" value="1"/>
</dbReference>
<keyword evidence="5" id="KW-0547">Nucleotide-binding</keyword>
<evidence type="ECO:0000313" key="13">
    <source>
        <dbReference type="EMBL" id="KAF5832824.1"/>
    </source>
</evidence>
<evidence type="ECO:0000256" key="9">
    <source>
        <dbReference type="ARBA" id="ARBA00031900"/>
    </source>
</evidence>
<evidence type="ECO:0000259" key="11">
    <source>
        <dbReference type="PROSITE" id="PS50862"/>
    </source>
</evidence>
<dbReference type="PANTHER" id="PTHR11451">
    <property type="entry name" value="THREONINE-TRNA LIGASE"/>
    <property type="match status" value="1"/>
</dbReference>
<dbReference type="SMART" id="SM00863">
    <property type="entry name" value="tRNA_SAD"/>
    <property type="match status" value="1"/>
</dbReference>
<dbReference type="InterPro" id="IPR006195">
    <property type="entry name" value="aa-tRNA-synth_II"/>
</dbReference>
<name>A0ABQ7GE62_DUNSA</name>
<dbReference type="InterPro" id="IPR045864">
    <property type="entry name" value="aa-tRNA-synth_II/BPL/LPL"/>
</dbReference>
<evidence type="ECO:0000259" key="12">
    <source>
        <dbReference type="PROSITE" id="PS51880"/>
    </source>
</evidence>
<gene>
    <name evidence="13" type="ORF">DUNSADRAFT_11163</name>
</gene>
<dbReference type="InterPro" id="IPR012947">
    <property type="entry name" value="tRNA_SAD"/>
</dbReference>
<dbReference type="PROSITE" id="PS50862">
    <property type="entry name" value="AA_TRNA_LIGASE_II"/>
    <property type="match status" value="1"/>
</dbReference>
<evidence type="ECO:0000256" key="5">
    <source>
        <dbReference type="ARBA" id="ARBA00022741"/>
    </source>
</evidence>
<dbReference type="Pfam" id="PF02824">
    <property type="entry name" value="TGS"/>
    <property type="match status" value="1"/>
</dbReference>
<keyword evidence="4" id="KW-0436">Ligase</keyword>
<evidence type="ECO:0000256" key="3">
    <source>
        <dbReference type="ARBA" id="ARBA00013163"/>
    </source>
</evidence>
<organism evidence="13 14">
    <name type="scientific">Dunaliella salina</name>
    <name type="common">Green alga</name>
    <name type="synonym">Protococcus salinus</name>
    <dbReference type="NCBI Taxonomy" id="3046"/>
    <lineage>
        <taxon>Eukaryota</taxon>
        <taxon>Viridiplantae</taxon>
        <taxon>Chlorophyta</taxon>
        <taxon>core chlorophytes</taxon>
        <taxon>Chlorophyceae</taxon>
        <taxon>CS clade</taxon>
        <taxon>Chlamydomonadales</taxon>
        <taxon>Dunaliellaceae</taxon>
        <taxon>Dunaliella</taxon>
    </lineage>
</organism>
<feature type="domain" description="TGS" evidence="12">
    <location>
        <begin position="47"/>
        <end position="109"/>
    </location>
</feature>
<dbReference type="PANTHER" id="PTHR11451:SF46">
    <property type="entry name" value="THREONINE--TRNA LIGASE"/>
    <property type="match status" value="1"/>
</dbReference>
<keyword evidence="8" id="KW-0030">Aminoacyl-tRNA synthetase</keyword>
<keyword evidence="7" id="KW-0648">Protein biosynthesis</keyword>
<keyword evidence="14" id="KW-1185">Reference proteome</keyword>
<dbReference type="InterPro" id="IPR004095">
    <property type="entry name" value="TGS"/>
</dbReference>
<dbReference type="EC" id="6.1.1.3" evidence="3"/>
<dbReference type="Gene3D" id="3.30.930.10">
    <property type="entry name" value="Bira Bifunctional Protein, Domain 2"/>
    <property type="match status" value="2"/>
</dbReference>
<dbReference type="EMBL" id="MU069846">
    <property type="protein sequence ID" value="KAF5832824.1"/>
    <property type="molecule type" value="Genomic_DNA"/>
</dbReference>
<dbReference type="Proteomes" id="UP000815325">
    <property type="component" value="Unassembled WGS sequence"/>
</dbReference>
<evidence type="ECO:0000256" key="1">
    <source>
        <dbReference type="ARBA" id="ARBA00004496"/>
    </source>
</evidence>
<dbReference type="Gene3D" id="3.30.980.10">
    <property type="entry name" value="Threonyl-trna Synthetase, Chain A, domain 2"/>
    <property type="match status" value="1"/>
</dbReference>
<evidence type="ECO:0000256" key="6">
    <source>
        <dbReference type="ARBA" id="ARBA00022840"/>
    </source>
</evidence>
<comment type="subcellular location">
    <subcellularLocation>
        <location evidence="1">Cytoplasm</location>
    </subcellularLocation>
</comment>
<comment type="similarity">
    <text evidence="2">Belongs to the class-II aminoacyl-tRNA synthetase family.</text>
</comment>
<comment type="catalytic activity">
    <reaction evidence="10">
        <text>tRNA(Thr) + L-threonine + ATP = L-threonyl-tRNA(Thr) + AMP + diphosphate + H(+)</text>
        <dbReference type="Rhea" id="RHEA:24624"/>
        <dbReference type="Rhea" id="RHEA-COMP:9670"/>
        <dbReference type="Rhea" id="RHEA-COMP:9704"/>
        <dbReference type="ChEBI" id="CHEBI:15378"/>
        <dbReference type="ChEBI" id="CHEBI:30616"/>
        <dbReference type="ChEBI" id="CHEBI:33019"/>
        <dbReference type="ChEBI" id="CHEBI:57926"/>
        <dbReference type="ChEBI" id="CHEBI:78442"/>
        <dbReference type="ChEBI" id="CHEBI:78534"/>
        <dbReference type="ChEBI" id="CHEBI:456215"/>
        <dbReference type="EC" id="6.1.1.3"/>
    </reaction>
</comment>
<comment type="caution">
    <text evidence="13">The sequence shown here is derived from an EMBL/GenBank/DDBJ whole genome shotgun (WGS) entry which is preliminary data.</text>
</comment>
<evidence type="ECO:0000256" key="2">
    <source>
        <dbReference type="ARBA" id="ARBA00008226"/>
    </source>
</evidence>
<reference evidence="13" key="1">
    <citation type="submission" date="2017-08" db="EMBL/GenBank/DDBJ databases">
        <authorList>
            <person name="Polle J.E."/>
            <person name="Barry K."/>
            <person name="Cushman J."/>
            <person name="Schmutz J."/>
            <person name="Tran D."/>
            <person name="Hathwaick L.T."/>
            <person name="Yim W.C."/>
            <person name="Jenkins J."/>
            <person name="Mckie-Krisberg Z.M."/>
            <person name="Prochnik S."/>
            <person name="Lindquist E."/>
            <person name="Dockter R.B."/>
            <person name="Adam C."/>
            <person name="Molina H."/>
            <person name="Bunkerborg J."/>
            <person name="Jin E."/>
            <person name="Buchheim M."/>
            <person name="Magnuson J."/>
        </authorList>
    </citation>
    <scope>NUCLEOTIDE SEQUENCE</scope>
    <source>
        <strain evidence="13">CCAP 19/18</strain>
    </source>
</reference>
<dbReference type="SUPFAM" id="SSF55681">
    <property type="entry name" value="Class II aaRS and biotin synthetases"/>
    <property type="match status" value="1"/>
</dbReference>
<evidence type="ECO:0000313" key="14">
    <source>
        <dbReference type="Proteomes" id="UP000815325"/>
    </source>
</evidence>
<dbReference type="InterPro" id="IPR012675">
    <property type="entry name" value="Beta-grasp_dom_sf"/>
</dbReference>
<evidence type="ECO:0000256" key="4">
    <source>
        <dbReference type="ARBA" id="ARBA00022598"/>
    </source>
</evidence>
<proteinExistence type="inferred from homology"/>
<keyword evidence="6" id="KW-0067">ATP-binding</keyword>